<evidence type="ECO:0000313" key="2">
    <source>
        <dbReference type="EMBL" id="PMB73227.1"/>
    </source>
</evidence>
<keyword evidence="1" id="KW-0175">Coiled coil</keyword>
<reference evidence="2 3" key="1">
    <citation type="journal article" date="2016" name="Appl. Microbiol. Biotechnol.">
        <title>Characterization of T-DNA insertion mutants with decreased virulence in the entomopathogenic fungus Beauveria bassiana JEF-007.</title>
        <authorList>
            <person name="Kim S."/>
            <person name="Lee S.J."/>
            <person name="Nai Y.S."/>
            <person name="Yu J.S."/>
            <person name="Lee M.R."/>
            <person name="Yang Y.T."/>
            <person name="Kim J.S."/>
        </authorList>
    </citation>
    <scope>NUCLEOTIDE SEQUENCE [LARGE SCALE GENOMIC DNA]</scope>
    <source>
        <strain evidence="2 3">JEF-007</strain>
    </source>
</reference>
<gene>
    <name evidence="2" type="ORF">BM221_000647</name>
</gene>
<feature type="coiled-coil region" evidence="1">
    <location>
        <begin position="96"/>
        <end position="123"/>
    </location>
</feature>
<evidence type="ECO:0000256" key="1">
    <source>
        <dbReference type="SAM" id="Coils"/>
    </source>
</evidence>
<name>A0A2N6P122_BEABA</name>
<protein>
    <submittedName>
        <fullName evidence="2">Uncharacterized protein</fullName>
    </submittedName>
</protein>
<proteinExistence type="predicted"/>
<accession>A0A2N6P122</accession>
<evidence type="ECO:0000313" key="3">
    <source>
        <dbReference type="Proteomes" id="UP000235728"/>
    </source>
</evidence>
<comment type="caution">
    <text evidence="2">The sequence shown here is derived from an EMBL/GenBank/DDBJ whole genome shotgun (WGS) entry which is preliminary data.</text>
</comment>
<sequence length="152" mass="17288">MAMQLTELAKQLVTIRHNLDPKHGDIPDADELEATRLALSQLSDHANAFLNTQTSRLIRGILPLLTEKTELLRELIEYWQRILADPGRPGGHAIKLGALKDALPKLEEKVDEFESRLTEYNTLCDEYDRFGTELRGALEQPEHQAHQLRNAL</sequence>
<dbReference type="AlphaFoldDB" id="A0A2N6P122"/>
<dbReference type="EMBL" id="MRVG01000001">
    <property type="protein sequence ID" value="PMB73227.1"/>
    <property type="molecule type" value="Genomic_DNA"/>
</dbReference>
<dbReference type="Proteomes" id="UP000235728">
    <property type="component" value="Unassembled WGS sequence"/>
</dbReference>
<organism evidence="2 3">
    <name type="scientific">Beauveria bassiana</name>
    <name type="common">White muscardine disease fungus</name>
    <name type="synonym">Tritirachium shiotae</name>
    <dbReference type="NCBI Taxonomy" id="176275"/>
    <lineage>
        <taxon>Eukaryota</taxon>
        <taxon>Fungi</taxon>
        <taxon>Dikarya</taxon>
        <taxon>Ascomycota</taxon>
        <taxon>Pezizomycotina</taxon>
        <taxon>Sordariomycetes</taxon>
        <taxon>Hypocreomycetidae</taxon>
        <taxon>Hypocreales</taxon>
        <taxon>Cordycipitaceae</taxon>
        <taxon>Beauveria</taxon>
    </lineage>
</organism>